<protein>
    <submittedName>
        <fullName evidence="2">Uncharacterized protein</fullName>
    </submittedName>
</protein>
<sequence>MGKVQTKGKEKARADDVEVGDSKDGKGDSSGLLNQEQAADHQEEQVSENDLEFIDNHCEVADSDDSDDSKYEPHSGFASCKASAAAAPPSMLPASFRSPPIPLIRLLR</sequence>
<dbReference type="Proteomes" id="UP000054144">
    <property type="component" value="Unassembled WGS sequence"/>
</dbReference>
<feature type="region of interest" description="Disordered" evidence="1">
    <location>
        <begin position="1"/>
        <end position="99"/>
    </location>
</feature>
<proteinExistence type="predicted"/>
<keyword evidence="3" id="KW-1185">Reference proteome</keyword>
<organism evidence="2 3">
    <name type="scientific">Fistulina hepatica ATCC 64428</name>
    <dbReference type="NCBI Taxonomy" id="1128425"/>
    <lineage>
        <taxon>Eukaryota</taxon>
        <taxon>Fungi</taxon>
        <taxon>Dikarya</taxon>
        <taxon>Basidiomycota</taxon>
        <taxon>Agaricomycotina</taxon>
        <taxon>Agaricomycetes</taxon>
        <taxon>Agaricomycetidae</taxon>
        <taxon>Agaricales</taxon>
        <taxon>Fistulinaceae</taxon>
        <taxon>Fistulina</taxon>
    </lineage>
</organism>
<accession>A0A0D7AHB8</accession>
<feature type="compositionally biased region" description="Low complexity" evidence="1">
    <location>
        <begin position="78"/>
        <end position="95"/>
    </location>
</feature>
<dbReference type="EMBL" id="KN881675">
    <property type="protein sequence ID" value="KIY50706.1"/>
    <property type="molecule type" value="Genomic_DNA"/>
</dbReference>
<evidence type="ECO:0000256" key="1">
    <source>
        <dbReference type="SAM" id="MobiDB-lite"/>
    </source>
</evidence>
<evidence type="ECO:0000313" key="2">
    <source>
        <dbReference type="EMBL" id="KIY50706.1"/>
    </source>
</evidence>
<name>A0A0D7AHB8_9AGAR</name>
<evidence type="ECO:0000313" key="3">
    <source>
        <dbReference type="Proteomes" id="UP000054144"/>
    </source>
</evidence>
<gene>
    <name evidence="2" type="ORF">FISHEDRAFT_57480</name>
</gene>
<feature type="compositionally biased region" description="Basic and acidic residues" evidence="1">
    <location>
        <begin position="7"/>
        <end position="27"/>
    </location>
</feature>
<dbReference type="AlphaFoldDB" id="A0A0D7AHB8"/>
<reference evidence="2 3" key="1">
    <citation type="journal article" date="2015" name="Fungal Genet. Biol.">
        <title>Evolution of novel wood decay mechanisms in Agaricales revealed by the genome sequences of Fistulina hepatica and Cylindrobasidium torrendii.</title>
        <authorList>
            <person name="Floudas D."/>
            <person name="Held B.W."/>
            <person name="Riley R."/>
            <person name="Nagy L.G."/>
            <person name="Koehler G."/>
            <person name="Ransdell A.S."/>
            <person name="Younus H."/>
            <person name="Chow J."/>
            <person name="Chiniquy J."/>
            <person name="Lipzen A."/>
            <person name="Tritt A."/>
            <person name="Sun H."/>
            <person name="Haridas S."/>
            <person name="LaButti K."/>
            <person name="Ohm R.A."/>
            <person name="Kues U."/>
            <person name="Blanchette R.A."/>
            <person name="Grigoriev I.V."/>
            <person name="Minto R.E."/>
            <person name="Hibbett D.S."/>
        </authorList>
    </citation>
    <scope>NUCLEOTIDE SEQUENCE [LARGE SCALE GENOMIC DNA]</scope>
    <source>
        <strain evidence="2 3">ATCC 64428</strain>
    </source>
</reference>